<dbReference type="PANTHER" id="PTHR38033:SF1">
    <property type="entry name" value="DOTU FAMILY TYPE IV_VI SECRETION SYSTEM PROTEIN"/>
    <property type="match status" value="1"/>
</dbReference>
<dbReference type="NCBIfam" id="NF038239">
    <property type="entry name" value="T6SS_TssL_short"/>
    <property type="match status" value="1"/>
</dbReference>
<gene>
    <name evidence="3" type="ordered locus">KOX_18790</name>
</gene>
<feature type="transmembrane region" description="Helical" evidence="1">
    <location>
        <begin position="186"/>
        <end position="204"/>
    </location>
</feature>
<keyword evidence="1" id="KW-1133">Transmembrane helix</keyword>
<evidence type="ECO:0000313" key="4">
    <source>
        <dbReference type="Proteomes" id="UP000007843"/>
    </source>
</evidence>
<name>A0A0H3HG24_KLEM8</name>
<dbReference type="GeneID" id="66560205"/>
<dbReference type="InterPro" id="IPR017732">
    <property type="entry name" value="T4/T6SS_DotU"/>
</dbReference>
<dbReference type="Pfam" id="PF09850">
    <property type="entry name" value="DotU"/>
    <property type="match status" value="1"/>
</dbReference>
<dbReference type="InterPro" id="IPR038522">
    <property type="entry name" value="T4/T6SS_DotU_sf"/>
</dbReference>
<dbReference type="NCBIfam" id="TIGR03349">
    <property type="entry name" value="IV_VI_DotU"/>
    <property type="match status" value="1"/>
</dbReference>
<dbReference type="Proteomes" id="UP000007843">
    <property type="component" value="Chromosome"/>
</dbReference>
<reference evidence="3 4" key="1">
    <citation type="journal article" date="2012" name="J. Bacteriol.">
        <title>Complete genome sequence of Klebsiella oxytoca KCTC 1686, used in production of 2,3-butanediol.</title>
        <authorList>
            <person name="Shin S.H."/>
            <person name="Kim S."/>
            <person name="Kim J.Y."/>
            <person name="Lee S."/>
            <person name="Um Y."/>
            <person name="Oh M.K."/>
            <person name="Kim Y.R."/>
            <person name="Lee J."/>
            <person name="Yang K.S."/>
        </authorList>
    </citation>
    <scope>NUCLEOTIDE SEQUENCE [LARGE SCALE GENOMIC DNA]</scope>
    <source>
        <strain evidence="4">ATCC 8724 / DSM 4798 / JCM 20051 / NBRC 3318 / NRRL B-199 / KCTC 1686</strain>
    </source>
</reference>
<organism evidence="3 4">
    <name type="scientific">Klebsiella michiganensis (strain ATCC 8724 / DSM 4798 / JCM 20051 / NBRC 3318 / NRRL B-199 / KCTC 1686 / BUCSAV 143 / CCM 1901)</name>
    <dbReference type="NCBI Taxonomy" id="1006551"/>
    <lineage>
        <taxon>Bacteria</taxon>
        <taxon>Pseudomonadati</taxon>
        <taxon>Pseudomonadota</taxon>
        <taxon>Gammaproteobacteria</taxon>
        <taxon>Enterobacterales</taxon>
        <taxon>Enterobacteriaceae</taxon>
        <taxon>Klebsiella/Raoultella group</taxon>
        <taxon>Klebsiella</taxon>
    </lineage>
</organism>
<evidence type="ECO:0000256" key="1">
    <source>
        <dbReference type="SAM" id="Phobius"/>
    </source>
</evidence>
<keyword evidence="1" id="KW-0472">Membrane</keyword>
<protein>
    <recommendedName>
        <fullName evidence="2">Type IV / VI secretion system DotU domain-containing protein</fullName>
    </recommendedName>
</protein>
<dbReference type="EMBL" id="CP003218">
    <property type="protein sequence ID" value="AEX05480.1"/>
    <property type="molecule type" value="Genomic_DNA"/>
</dbReference>
<feature type="domain" description="Type IV / VI secretion system DotU" evidence="2">
    <location>
        <begin position="7"/>
        <end position="207"/>
    </location>
</feature>
<accession>A0A0H3HG24</accession>
<dbReference type="RefSeq" id="WP_014229072.1">
    <property type="nucleotide sequence ID" value="NC_016612.1"/>
</dbReference>
<evidence type="ECO:0000313" key="3">
    <source>
        <dbReference type="EMBL" id="AEX05480.1"/>
    </source>
</evidence>
<dbReference type="KEGG" id="kox:KOX_18790"/>
<keyword evidence="1" id="KW-0812">Transmembrane</keyword>
<sequence length="221" mass="24701">MKQDINIDALMADAWLTVTELRFGARLADGEGDRLWRHCVDHIEQVMAKLEAADVSEASRRHILYAWCALLDETAKGREGEDDACIVWYDRPLQAKYFGALDAGDALYERMRQVLREPAPDMAVLTCFHRVLMLGFKGCYALNEPARDQLVRVLTERVPPFETDQSRPVLAGISGRSGLADGLRRWPVCIGLSLVAIAALWWGLNHWLDSLIATLLPGAGK</sequence>
<proteinExistence type="predicted"/>
<dbReference type="AlphaFoldDB" id="A0A0H3HG24"/>
<dbReference type="HOGENOM" id="CLU_071818_2_0_6"/>
<dbReference type="Gene3D" id="1.25.40.590">
    <property type="entry name" value="Type IV / VI secretion system, DotU"/>
    <property type="match status" value="1"/>
</dbReference>
<dbReference type="PANTHER" id="PTHR38033">
    <property type="entry name" value="MEMBRANE PROTEIN-RELATED"/>
    <property type="match status" value="1"/>
</dbReference>
<evidence type="ECO:0000259" key="2">
    <source>
        <dbReference type="Pfam" id="PF09850"/>
    </source>
</evidence>